<gene>
    <name evidence="2" type="ORF">ACFODZ_15885</name>
</gene>
<name>A0ABV7JCD4_9GAMM</name>
<dbReference type="RefSeq" id="WP_077412520.1">
    <property type="nucleotide sequence ID" value="NZ_JBHRTS010000010.1"/>
</dbReference>
<dbReference type="InterPro" id="IPR010869">
    <property type="entry name" value="DUF1501"/>
</dbReference>
<comment type="caution">
    <text evidence="2">The sequence shown here is derived from an EMBL/GenBank/DDBJ whole genome shotgun (WGS) entry which is preliminary data.</text>
</comment>
<dbReference type="Pfam" id="PF07394">
    <property type="entry name" value="DUF1501"/>
    <property type="match status" value="1"/>
</dbReference>
<dbReference type="Proteomes" id="UP001595533">
    <property type="component" value="Unassembled WGS sequence"/>
</dbReference>
<protein>
    <submittedName>
        <fullName evidence="2">DUF1501 domain-containing protein</fullName>
    </submittedName>
</protein>
<accession>A0ABV7JCD4</accession>
<evidence type="ECO:0000313" key="3">
    <source>
        <dbReference type="Proteomes" id="UP001595533"/>
    </source>
</evidence>
<dbReference type="PANTHER" id="PTHR43737">
    <property type="entry name" value="BLL7424 PROTEIN"/>
    <property type="match status" value="1"/>
</dbReference>
<proteinExistence type="predicted"/>
<reference evidence="3" key="1">
    <citation type="journal article" date="2019" name="Int. J. Syst. Evol. Microbiol.">
        <title>The Global Catalogue of Microorganisms (GCM) 10K type strain sequencing project: providing services to taxonomists for standard genome sequencing and annotation.</title>
        <authorList>
            <consortium name="The Broad Institute Genomics Platform"/>
            <consortium name="The Broad Institute Genome Sequencing Center for Infectious Disease"/>
            <person name="Wu L."/>
            <person name="Ma J."/>
        </authorList>
    </citation>
    <scope>NUCLEOTIDE SEQUENCE [LARGE SCALE GENOMIC DNA]</scope>
    <source>
        <strain evidence="3">KCTC 42953</strain>
    </source>
</reference>
<keyword evidence="3" id="KW-1185">Reference proteome</keyword>
<evidence type="ECO:0000313" key="2">
    <source>
        <dbReference type="EMBL" id="MFC3195736.1"/>
    </source>
</evidence>
<sequence length="461" mass="48834">MNRRKFLSSSLTSALAAGGLCSAGGFLQLAQAASAHNSSIRGTGYKALVCVFLDGGNDSANTVVPLGTSEHNAYSQVRGDLALDAGSLLPISPANDGGRSWGLHPELTGIHNLFSQNQAAVVTNVGSLAFPITQLEYNNGSVPVPPNLFSHSDQQSQWQTSVADQPSISGWTGRIADLLHSTVNGGNDLSMNISLAGNNILQVGELINQYHLTNQGSVRLNDITWGAGPERLAALQSLLNEPQANLFQQGYADIFNRAINLDQIISAGLEGATPVATPFPDQQGYNTLSSQLEMVANMINIQSTLGMNRQVFFVKLGGFDNHDNHLNDHAIGMQNLDGAVSAFYAAMVELGMQNDVTLFTASDFSRTWVSNGQGSDHGWGASHFVVGGDVQGGDFYGAMPLIEQGSTDTVSDHGRCIPTIAVDEYAATLAQWFGVGGGQVSDIFPNIGRFNTSDLGFMNLV</sequence>
<dbReference type="EMBL" id="JBHRTS010000010">
    <property type="protein sequence ID" value="MFC3195736.1"/>
    <property type="molecule type" value="Genomic_DNA"/>
</dbReference>
<dbReference type="PANTHER" id="PTHR43737:SF1">
    <property type="entry name" value="DUF1501 DOMAIN-CONTAINING PROTEIN"/>
    <property type="match status" value="1"/>
</dbReference>
<evidence type="ECO:0000256" key="1">
    <source>
        <dbReference type="SAM" id="SignalP"/>
    </source>
</evidence>
<feature type="signal peptide" evidence="1">
    <location>
        <begin position="1"/>
        <end position="22"/>
    </location>
</feature>
<organism evidence="2 3">
    <name type="scientific">Marinicella sediminis</name>
    <dbReference type="NCBI Taxonomy" id="1792834"/>
    <lineage>
        <taxon>Bacteria</taxon>
        <taxon>Pseudomonadati</taxon>
        <taxon>Pseudomonadota</taxon>
        <taxon>Gammaproteobacteria</taxon>
        <taxon>Lysobacterales</taxon>
        <taxon>Marinicellaceae</taxon>
        <taxon>Marinicella</taxon>
    </lineage>
</organism>
<keyword evidence="1" id="KW-0732">Signal</keyword>
<feature type="chain" id="PRO_5047106208" evidence="1">
    <location>
        <begin position="23"/>
        <end position="461"/>
    </location>
</feature>